<evidence type="ECO:0000256" key="3">
    <source>
        <dbReference type="ARBA" id="ARBA00022840"/>
    </source>
</evidence>
<comment type="caution">
    <text evidence="7">The sequence shown here is derived from an EMBL/GenBank/DDBJ whole genome shotgun (WGS) entry which is preliminary data.</text>
</comment>
<dbReference type="InterPro" id="IPR003833">
    <property type="entry name" value="CT_C_D"/>
</dbReference>
<accession>A0ABW5QSB5</accession>
<dbReference type="EC" id="3.5.2.9" evidence="7"/>
<feature type="region of interest" description="Disordered" evidence="4">
    <location>
        <begin position="234"/>
        <end position="290"/>
    </location>
</feature>
<dbReference type="PANTHER" id="PTHR34698">
    <property type="entry name" value="5-OXOPROLINASE SUBUNIT B"/>
    <property type="match status" value="1"/>
</dbReference>
<evidence type="ECO:0000259" key="5">
    <source>
        <dbReference type="SMART" id="SM00796"/>
    </source>
</evidence>
<evidence type="ECO:0000313" key="7">
    <source>
        <dbReference type="EMBL" id="MFD2659304.1"/>
    </source>
</evidence>
<keyword evidence="2 7" id="KW-0378">Hydrolase</keyword>
<dbReference type="Gene3D" id="2.40.100.10">
    <property type="entry name" value="Cyclophilin-like"/>
    <property type="match status" value="1"/>
</dbReference>
<dbReference type="Pfam" id="PF02626">
    <property type="entry name" value="CT_A_B"/>
    <property type="match status" value="1"/>
</dbReference>
<feature type="non-terminal residue" evidence="7">
    <location>
        <position position="437"/>
    </location>
</feature>
<dbReference type="SMART" id="SM00797">
    <property type="entry name" value="AHS2"/>
    <property type="match status" value="1"/>
</dbReference>
<name>A0ABW5QSB5_9BACL</name>
<dbReference type="InterPro" id="IPR029000">
    <property type="entry name" value="Cyclophilin-like_dom_sf"/>
</dbReference>
<dbReference type="Gene3D" id="3.30.1360.40">
    <property type="match status" value="1"/>
</dbReference>
<feature type="domain" description="Carboxyltransferase" evidence="6">
    <location>
        <begin position="321"/>
        <end position="437"/>
    </location>
</feature>
<dbReference type="Proteomes" id="UP001597493">
    <property type="component" value="Unassembled WGS sequence"/>
</dbReference>
<dbReference type="GO" id="GO:0017168">
    <property type="term" value="F:5-oxoprolinase (ATP-hydrolyzing) activity"/>
    <property type="evidence" value="ECO:0007669"/>
    <property type="project" value="UniProtKB-EC"/>
</dbReference>
<evidence type="ECO:0000256" key="2">
    <source>
        <dbReference type="ARBA" id="ARBA00022801"/>
    </source>
</evidence>
<keyword evidence="3" id="KW-0067">ATP-binding</keyword>
<reference evidence="8" key="1">
    <citation type="journal article" date="2019" name="Int. J. Syst. Evol. Microbiol.">
        <title>The Global Catalogue of Microorganisms (GCM) 10K type strain sequencing project: providing services to taxonomists for standard genome sequencing and annotation.</title>
        <authorList>
            <consortium name="The Broad Institute Genomics Platform"/>
            <consortium name="The Broad Institute Genome Sequencing Center for Infectious Disease"/>
            <person name="Wu L."/>
            <person name="Ma J."/>
        </authorList>
    </citation>
    <scope>NUCLEOTIDE SEQUENCE [LARGE SCALE GENOMIC DNA]</scope>
    <source>
        <strain evidence="8">TISTR 1827</strain>
    </source>
</reference>
<dbReference type="SUPFAM" id="SSF160467">
    <property type="entry name" value="PH0987 N-terminal domain-like"/>
    <property type="match status" value="1"/>
</dbReference>
<dbReference type="RefSeq" id="WP_379269899.1">
    <property type="nucleotide sequence ID" value="NZ_JBHUMY010000002.1"/>
</dbReference>
<organism evidence="7 8">
    <name type="scientific">Paenibacillus thailandensis</name>
    <dbReference type="NCBI Taxonomy" id="393250"/>
    <lineage>
        <taxon>Bacteria</taxon>
        <taxon>Bacillati</taxon>
        <taxon>Bacillota</taxon>
        <taxon>Bacilli</taxon>
        <taxon>Bacillales</taxon>
        <taxon>Paenibacillaceae</taxon>
        <taxon>Paenibacillus</taxon>
    </lineage>
</organism>
<dbReference type="SUPFAM" id="SSF50891">
    <property type="entry name" value="Cyclophilin-like"/>
    <property type="match status" value="1"/>
</dbReference>
<feature type="domain" description="Carboxyltransferase" evidence="5">
    <location>
        <begin position="3"/>
        <end position="214"/>
    </location>
</feature>
<protein>
    <submittedName>
        <fullName evidence="7">5-oxoprolinase subunit PxpB</fullName>
        <ecNumber evidence="7">3.5.2.9</ecNumber>
    </submittedName>
</protein>
<evidence type="ECO:0000256" key="4">
    <source>
        <dbReference type="SAM" id="MobiDB-lite"/>
    </source>
</evidence>
<sequence>MDYVIHPFGDRAAVARLRAGDGGTEARRRLAAAAERLRLCQESWLTDIVPAYETITVLYDPDKLPLSEKTPYRYVADWLDGRLAGRLQAGIGAEDAGRLVEIPVRYGGDCGPDLAEAAERAGLSAHEYIKRHADAEYTAAMIGFMPGFPYLTGLPEELDQPRKAKPRLSVPAGSVGVAAGQSCIYPFETPGGWQLIGRTPVRLFDPERAEPSLIRAGVRIRFVPVGEAEFARMAGEQDSARNENGVSAAKAGNGPKPASDEKSDFAGTDREGGEGTETAPGTGLSGAGVGGGSEDAGCGLRVVRPGVAASVQDLGRFGYRHIGVGSSGAMDSYALQVANLLTGNGIDSAAIEFAVAGGELLAETELLIALCGAYMVPTVDGEELPMWRPVLVKRGAVIRLRGASSGCRAYLAAAGGIGVPVVMGSRSTDARAGLGGL</sequence>
<dbReference type="SMART" id="SM00796">
    <property type="entry name" value="AHS1"/>
    <property type="match status" value="1"/>
</dbReference>
<feature type="compositionally biased region" description="Basic and acidic residues" evidence="4">
    <location>
        <begin position="258"/>
        <end position="273"/>
    </location>
</feature>
<gene>
    <name evidence="7" type="primary">pxpB</name>
    <name evidence="7" type="ORF">ACFSW5_03385</name>
</gene>
<dbReference type="InterPro" id="IPR010016">
    <property type="entry name" value="PxpB"/>
</dbReference>
<keyword evidence="1" id="KW-0547">Nucleotide-binding</keyword>
<dbReference type="InterPro" id="IPR003778">
    <property type="entry name" value="CT_A_B"/>
</dbReference>
<dbReference type="Pfam" id="PF02682">
    <property type="entry name" value="CT_C_D"/>
    <property type="match status" value="1"/>
</dbReference>
<dbReference type="NCBIfam" id="TIGR00370">
    <property type="entry name" value="5-oxoprolinase subunit PxpB"/>
    <property type="match status" value="1"/>
</dbReference>
<dbReference type="PANTHER" id="PTHR34698:SF2">
    <property type="entry name" value="5-OXOPROLINASE SUBUNIT B"/>
    <property type="match status" value="1"/>
</dbReference>
<dbReference type="EMBL" id="JBHUMY010000002">
    <property type="protein sequence ID" value="MFD2659304.1"/>
    <property type="molecule type" value="Genomic_DNA"/>
</dbReference>
<evidence type="ECO:0000256" key="1">
    <source>
        <dbReference type="ARBA" id="ARBA00022741"/>
    </source>
</evidence>
<keyword evidence="8" id="KW-1185">Reference proteome</keyword>
<proteinExistence type="predicted"/>
<evidence type="ECO:0000259" key="6">
    <source>
        <dbReference type="SMART" id="SM00797"/>
    </source>
</evidence>
<evidence type="ECO:0000313" key="8">
    <source>
        <dbReference type="Proteomes" id="UP001597493"/>
    </source>
</evidence>